<name>A0AAW2EUS5_9HYME</name>
<comment type="caution">
    <text evidence="14">The sequence shown here is derived from an EMBL/GenBank/DDBJ whole genome shotgun (WGS) entry which is preliminary data.</text>
</comment>
<feature type="binding site" evidence="10">
    <location>
        <position position="178"/>
    </location>
    <ligand>
        <name>Zn(2+)</name>
        <dbReference type="ChEBI" id="CHEBI:29105"/>
        <label>2</label>
        <note>catalytic</note>
    </ligand>
</feature>
<dbReference type="InterPro" id="IPR024079">
    <property type="entry name" value="MetalloPept_cat_dom_sf"/>
</dbReference>
<dbReference type="Pfam" id="PF00045">
    <property type="entry name" value="Hemopexin"/>
    <property type="match status" value="1"/>
</dbReference>
<evidence type="ECO:0000256" key="2">
    <source>
        <dbReference type="ARBA" id="ARBA00022670"/>
    </source>
</evidence>
<protein>
    <recommendedName>
        <fullName evidence="13">Peptidase metallopeptidase domain-containing protein</fullName>
    </recommendedName>
</protein>
<feature type="binding site" evidence="11">
    <location>
        <position position="143"/>
    </location>
    <ligand>
        <name>Ca(2+)</name>
        <dbReference type="ChEBI" id="CHEBI:29108"/>
        <label>2</label>
    </ligand>
</feature>
<feature type="binding site" evidence="11">
    <location>
        <position position="147"/>
    </location>
    <ligand>
        <name>Ca(2+)</name>
        <dbReference type="ChEBI" id="CHEBI:29108"/>
        <label>3</label>
    </ligand>
</feature>
<feature type="binding site" evidence="11">
    <location>
        <position position="239"/>
    </location>
    <ligand>
        <name>Ca(2+)</name>
        <dbReference type="ChEBI" id="CHEBI:29108"/>
        <label>4</label>
    </ligand>
</feature>
<keyword evidence="2" id="KW-0645">Protease</keyword>
<keyword evidence="4" id="KW-0732">Signal</keyword>
<dbReference type="InterPro" id="IPR006026">
    <property type="entry name" value="Peptidase_Metallo"/>
</dbReference>
<dbReference type="InterPro" id="IPR018486">
    <property type="entry name" value="Hemopexin_CS"/>
</dbReference>
<feature type="binding site" evidence="11">
    <location>
        <position position="145"/>
    </location>
    <ligand>
        <name>Zn(2+)</name>
        <dbReference type="ChEBI" id="CHEBI:29105"/>
        <label>1</label>
    </ligand>
</feature>
<dbReference type="InterPro" id="IPR021190">
    <property type="entry name" value="Pept_M10A"/>
</dbReference>
<feature type="binding site" evidence="11">
    <location>
        <position position="150"/>
    </location>
    <ligand>
        <name>Ca(2+)</name>
        <dbReference type="ChEBI" id="CHEBI:29108"/>
        <label>1</label>
    </ligand>
</feature>
<feature type="binding site" evidence="11">
    <location>
        <position position="148"/>
    </location>
    <ligand>
        <name>Ca(2+)</name>
        <dbReference type="ChEBI" id="CHEBI:29108"/>
        <label>1</label>
    </ligand>
</feature>
<dbReference type="InterPro" id="IPR018487">
    <property type="entry name" value="Hemopexin-like_repeat"/>
</dbReference>
<dbReference type="GO" id="GO:0005615">
    <property type="term" value="C:extracellular space"/>
    <property type="evidence" value="ECO:0007669"/>
    <property type="project" value="TreeGrafter"/>
</dbReference>
<dbReference type="EMBL" id="JADYXP020000018">
    <property type="protein sequence ID" value="KAL0106204.1"/>
    <property type="molecule type" value="Genomic_DNA"/>
</dbReference>
<accession>A0AAW2EUS5</accession>
<evidence type="ECO:0000256" key="3">
    <source>
        <dbReference type="ARBA" id="ARBA00022723"/>
    </source>
</evidence>
<dbReference type="PIRSF" id="PIRSF001191">
    <property type="entry name" value="Peptidase_M10A_matrix"/>
    <property type="match status" value="1"/>
</dbReference>
<comment type="similarity">
    <text evidence="1">Belongs to the peptidase M10A family.</text>
</comment>
<dbReference type="PANTHER" id="PTHR10201:SF291">
    <property type="entry name" value="MATRIX METALLOPROTEINASE 1, ISOFORM C-RELATED"/>
    <property type="match status" value="1"/>
</dbReference>
<feature type="binding site" evidence="10">
    <location>
        <position position="168"/>
    </location>
    <ligand>
        <name>Zn(2+)</name>
        <dbReference type="ChEBI" id="CHEBI:29105"/>
        <label>2</label>
        <note>catalytic</note>
    </ligand>
</feature>
<feature type="binding site" evidence="11">
    <location>
        <position position="126"/>
    </location>
    <ligand>
        <name>Ca(2+)</name>
        <dbReference type="ChEBI" id="CHEBI:29108"/>
        <label>3</label>
    </ligand>
</feature>
<evidence type="ECO:0000256" key="9">
    <source>
        <dbReference type="PIRSR" id="PIRSR001191-1"/>
    </source>
</evidence>
<keyword evidence="3 10" id="KW-0479">Metal-binding</keyword>
<dbReference type="SUPFAM" id="SSF55486">
    <property type="entry name" value="Metalloproteases ('zincins'), catalytic domain"/>
    <property type="match status" value="1"/>
</dbReference>
<dbReference type="SMART" id="SM00120">
    <property type="entry name" value="HX"/>
    <property type="match status" value="1"/>
</dbReference>
<dbReference type="InterPro" id="IPR036375">
    <property type="entry name" value="Hemopexin-like_dom_sf"/>
</dbReference>
<feature type="binding site" evidence="11">
    <location>
        <position position="121"/>
    </location>
    <ligand>
        <name>Zn(2+)</name>
        <dbReference type="ChEBI" id="CHEBI:29105"/>
        <label>1</label>
    </ligand>
</feature>
<evidence type="ECO:0000256" key="7">
    <source>
        <dbReference type="ARBA" id="ARBA00022837"/>
    </source>
</evidence>
<dbReference type="GO" id="GO:0030198">
    <property type="term" value="P:extracellular matrix organization"/>
    <property type="evidence" value="ECO:0007669"/>
    <property type="project" value="TreeGrafter"/>
</dbReference>
<feature type="domain" description="Peptidase metallopeptidase" evidence="13">
    <location>
        <begin position="26"/>
        <end position="213"/>
    </location>
</feature>
<evidence type="ECO:0000313" key="14">
    <source>
        <dbReference type="EMBL" id="KAL0106204.1"/>
    </source>
</evidence>
<dbReference type="PROSITE" id="PS51642">
    <property type="entry name" value="HEMOPEXIN_2"/>
    <property type="match status" value="1"/>
</dbReference>
<sequence length="304" mass="34106">MATPRCGVKDKVGPAADGRSKRYALQGSRWRTKSLTYKISKYPTGLNKQEVDKEIANAFGVWSSETDLTFTRKTAHENVSLVQLSHMYSRSARVMVLSDQSYRIRLQVHIEIRFEVGEHGDGDPFDGPGGTLAHAYFPVYGGDAHFDDSERWTIKTYRGTNLFQVAAHEFGHSLGLSHSDVKSALMAPFYRGYDPHFILDQDDVSAIQALYGTKTNSRGSRPLPPAEEDPALCKDPKVDAMFNTKDGEIIAFKGKHYWKLTDNGVASGYPRRITSTWKELPSNIDAAFTYRNGKTYFFKVIAFA</sequence>
<proteinExistence type="inferred from homology"/>
<dbReference type="GO" id="GO:0006508">
    <property type="term" value="P:proteolysis"/>
    <property type="evidence" value="ECO:0007669"/>
    <property type="project" value="UniProtKB-KW"/>
</dbReference>
<dbReference type="SUPFAM" id="SSF50923">
    <property type="entry name" value="Hemopexin-like domain"/>
    <property type="match status" value="1"/>
</dbReference>
<comment type="cofactor">
    <cofactor evidence="11">
        <name>Zn(2+)</name>
        <dbReference type="ChEBI" id="CHEBI:29105"/>
    </cofactor>
    <text evidence="11">Binds 2 Zn(2+) ions per subunit.</text>
</comment>
<evidence type="ECO:0000256" key="4">
    <source>
        <dbReference type="ARBA" id="ARBA00022729"/>
    </source>
</evidence>
<dbReference type="PROSITE" id="PS00024">
    <property type="entry name" value="HEMOPEXIN"/>
    <property type="match status" value="1"/>
</dbReference>
<evidence type="ECO:0000256" key="8">
    <source>
        <dbReference type="ARBA" id="ARBA00023049"/>
    </source>
</evidence>
<keyword evidence="7 11" id="KW-0106">Calcium</keyword>
<feature type="binding site" evidence="11">
    <location>
        <position position="141"/>
    </location>
    <ligand>
        <name>Ca(2+)</name>
        <dbReference type="ChEBI" id="CHEBI:29108"/>
        <label>2</label>
    </ligand>
</feature>
<evidence type="ECO:0000256" key="12">
    <source>
        <dbReference type="PROSITE-ProRule" id="PRU01011"/>
    </source>
</evidence>
<evidence type="ECO:0000256" key="5">
    <source>
        <dbReference type="ARBA" id="ARBA00022801"/>
    </source>
</evidence>
<dbReference type="GO" id="GO:0030574">
    <property type="term" value="P:collagen catabolic process"/>
    <property type="evidence" value="ECO:0007669"/>
    <property type="project" value="TreeGrafter"/>
</dbReference>
<dbReference type="GO" id="GO:0008270">
    <property type="term" value="F:zinc ion binding"/>
    <property type="evidence" value="ECO:0007669"/>
    <property type="project" value="InterPro"/>
</dbReference>
<evidence type="ECO:0000256" key="10">
    <source>
        <dbReference type="PIRSR" id="PIRSR001191-2"/>
    </source>
</evidence>
<keyword evidence="8" id="KW-0482">Metalloprotease</keyword>
<dbReference type="PANTHER" id="PTHR10201">
    <property type="entry name" value="MATRIX METALLOPROTEINASE"/>
    <property type="match status" value="1"/>
</dbReference>
<dbReference type="GO" id="GO:0004222">
    <property type="term" value="F:metalloendopeptidase activity"/>
    <property type="evidence" value="ECO:0007669"/>
    <property type="project" value="InterPro"/>
</dbReference>
<reference evidence="14 15" key="1">
    <citation type="submission" date="2023-03" db="EMBL/GenBank/DDBJ databases">
        <title>High recombination rates correlate with genetic variation in Cardiocondyla obscurior ants.</title>
        <authorList>
            <person name="Errbii M."/>
        </authorList>
    </citation>
    <scope>NUCLEOTIDE SEQUENCE [LARGE SCALE GENOMIC DNA]</scope>
    <source>
        <strain evidence="14">Alpha-2009</strain>
        <tissue evidence="14">Whole body</tissue>
    </source>
</reference>
<dbReference type="InterPro" id="IPR001818">
    <property type="entry name" value="Pept_M10_metallopeptidase"/>
</dbReference>
<dbReference type="GO" id="GO:0031012">
    <property type="term" value="C:extracellular matrix"/>
    <property type="evidence" value="ECO:0007669"/>
    <property type="project" value="InterPro"/>
</dbReference>
<comment type="cofactor">
    <cofactor evidence="11">
        <name>Ca(2+)</name>
        <dbReference type="ChEBI" id="CHEBI:29108"/>
    </cofactor>
    <text evidence="11">Can bind about 5 Ca(2+) ions per subunit.</text>
</comment>
<dbReference type="CDD" id="cd04278">
    <property type="entry name" value="ZnMc_MMP"/>
    <property type="match status" value="1"/>
</dbReference>
<evidence type="ECO:0000256" key="1">
    <source>
        <dbReference type="ARBA" id="ARBA00010370"/>
    </source>
</evidence>
<feature type="binding site" evidence="11">
    <location>
        <position position="134"/>
    </location>
    <ligand>
        <name>Zn(2+)</name>
        <dbReference type="ChEBI" id="CHEBI:29105"/>
        <label>1</label>
    </ligand>
</feature>
<feature type="binding site" evidence="11">
    <location>
        <position position="150"/>
    </location>
    <ligand>
        <name>Ca(2+)</name>
        <dbReference type="ChEBI" id="CHEBI:29108"/>
        <label>3</label>
    </ligand>
</feature>
<feature type="binding site" evidence="11">
    <location>
        <position position="285"/>
    </location>
    <ligand>
        <name>Ca(2+)</name>
        <dbReference type="ChEBI" id="CHEBI:29108"/>
        <label>4</label>
    </ligand>
</feature>
<feature type="binding site" evidence="11">
    <location>
        <position position="287"/>
    </location>
    <ligand>
        <name>Ca(2+)</name>
        <dbReference type="ChEBI" id="CHEBI:29108"/>
        <label>5</label>
    </ligand>
</feature>
<evidence type="ECO:0000259" key="13">
    <source>
        <dbReference type="SMART" id="SM00235"/>
    </source>
</evidence>
<evidence type="ECO:0000256" key="6">
    <source>
        <dbReference type="ARBA" id="ARBA00022833"/>
    </source>
</evidence>
<dbReference type="Proteomes" id="UP001430953">
    <property type="component" value="Unassembled WGS sequence"/>
</dbReference>
<keyword evidence="5" id="KW-0378">Hydrolase</keyword>
<feature type="active site" evidence="9">
    <location>
        <position position="169"/>
    </location>
</feature>
<dbReference type="Pfam" id="PF00413">
    <property type="entry name" value="Peptidase_M10"/>
    <property type="match status" value="2"/>
</dbReference>
<keyword evidence="6 10" id="KW-0862">Zinc</keyword>
<keyword evidence="15" id="KW-1185">Reference proteome</keyword>
<organism evidence="14 15">
    <name type="scientific">Cardiocondyla obscurior</name>
    <dbReference type="NCBI Taxonomy" id="286306"/>
    <lineage>
        <taxon>Eukaryota</taxon>
        <taxon>Metazoa</taxon>
        <taxon>Ecdysozoa</taxon>
        <taxon>Arthropoda</taxon>
        <taxon>Hexapoda</taxon>
        <taxon>Insecta</taxon>
        <taxon>Pterygota</taxon>
        <taxon>Neoptera</taxon>
        <taxon>Endopterygota</taxon>
        <taxon>Hymenoptera</taxon>
        <taxon>Apocrita</taxon>
        <taxon>Aculeata</taxon>
        <taxon>Formicoidea</taxon>
        <taxon>Formicidae</taxon>
        <taxon>Myrmicinae</taxon>
        <taxon>Cardiocondyla</taxon>
    </lineage>
</organism>
<feature type="binding site" evidence="10">
    <location>
        <position position="172"/>
    </location>
    <ligand>
        <name>Zn(2+)</name>
        <dbReference type="ChEBI" id="CHEBI:29105"/>
        <label>2</label>
        <note>catalytic</note>
    </ligand>
</feature>
<dbReference type="PRINTS" id="PR00138">
    <property type="entry name" value="MATRIXIN"/>
</dbReference>
<evidence type="ECO:0000313" key="15">
    <source>
        <dbReference type="Proteomes" id="UP001430953"/>
    </source>
</evidence>
<dbReference type="Gene3D" id="2.110.10.10">
    <property type="entry name" value="Hemopexin-like domain"/>
    <property type="match status" value="1"/>
</dbReference>
<feature type="binding site" evidence="11">
    <location>
        <position position="127"/>
    </location>
    <ligand>
        <name>Ca(2+)</name>
        <dbReference type="ChEBI" id="CHEBI:29108"/>
        <label>3</label>
    </ligand>
</feature>
<dbReference type="AlphaFoldDB" id="A0AAW2EUS5"/>
<dbReference type="InterPro" id="IPR033739">
    <property type="entry name" value="M10A_MMP"/>
</dbReference>
<evidence type="ECO:0000256" key="11">
    <source>
        <dbReference type="PIRSR" id="PIRSR621190-2"/>
    </source>
</evidence>
<feature type="binding site" evidence="11">
    <location>
        <position position="186"/>
    </location>
    <ligand>
        <name>Zn(2+)</name>
        <dbReference type="ChEBI" id="CHEBI:29105"/>
        <label>2</label>
        <note>catalytic</note>
    </ligand>
</feature>
<dbReference type="SMART" id="SM00235">
    <property type="entry name" value="ZnMc"/>
    <property type="match status" value="1"/>
</dbReference>
<feature type="binding site" evidence="11">
    <location>
        <position position="119"/>
    </location>
    <ligand>
        <name>Zn(2+)</name>
        <dbReference type="ChEBI" id="CHEBI:29105"/>
        <label>1</label>
    </ligand>
</feature>
<gene>
    <name evidence="14" type="ORF">PUN28_016126</name>
</gene>
<dbReference type="Gene3D" id="3.40.390.10">
    <property type="entry name" value="Collagenase (Catalytic Domain)"/>
    <property type="match status" value="1"/>
</dbReference>
<feature type="binding site" description="in inhibited form" evidence="11">
    <location>
        <position position="6"/>
    </location>
    <ligand>
        <name>Zn(2+)</name>
        <dbReference type="ChEBI" id="CHEBI:29105"/>
        <label>2</label>
        <note>catalytic</note>
    </ligand>
</feature>
<feature type="repeat" description="Hemopexin" evidence="12">
    <location>
        <begin position="235"/>
        <end position="280"/>
    </location>
</feature>